<organism evidence="2 3">
    <name type="scientific">Prunus persica</name>
    <name type="common">Peach</name>
    <name type="synonym">Amygdalus persica</name>
    <dbReference type="NCBI Taxonomy" id="3760"/>
    <lineage>
        <taxon>Eukaryota</taxon>
        <taxon>Viridiplantae</taxon>
        <taxon>Streptophyta</taxon>
        <taxon>Embryophyta</taxon>
        <taxon>Tracheophyta</taxon>
        <taxon>Spermatophyta</taxon>
        <taxon>Magnoliopsida</taxon>
        <taxon>eudicotyledons</taxon>
        <taxon>Gunneridae</taxon>
        <taxon>Pentapetalae</taxon>
        <taxon>rosids</taxon>
        <taxon>fabids</taxon>
        <taxon>Rosales</taxon>
        <taxon>Rosaceae</taxon>
        <taxon>Amygdaloideae</taxon>
        <taxon>Amygdaleae</taxon>
        <taxon>Prunus</taxon>
    </lineage>
</organism>
<dbReference type="SUPFAM" id="SSF81383">
    <property type="entry name" value="F-box domain"/>
    <property type="match status" value="1"/>
</dbReference>
<dbReference type="Gramene" id="ONI23586">
    <property type="protein sequence ID" value="ONI23586"/>
    <property type="gene ID" value="PRUPE_2G196700"/>
</dbReference>
<dbReference type="EMBL" id="CM007652">
    <property type="protein sequence ID" value="ONI23587.1"/>
    <property type="molecule type" value="Genomic_DNA"/>
</dbReference>
<keyword evidence="3" id="KW-1185">Reference proteome</keyword>
<dbReference type="Pfam" id="PF12937">
    <property type="entry name" value="F-box-like"/>
    <property type="match status" value="1"/>
</dbReference>
<evidence type="ECO:0000313" key="3">
    <source>
        <dbReference type="Proteomes" id="UP000006882"/>
    </source>
</evidence>
<dbReference type="InterPro" id="IPR036047">
    <property type="entry name" value="F-box-like_dom_sf"/>
</dbReference>
<name>A0A251QIC2_PRUPE</name>
<dbReference type="Gene3D" id="1.20.1280.50">
    <property type="match status" value="1"/>
</dbReference>
<dbReference type="EMBL" id="CM007652">
    <property type="protein sequence ID" value="ONI23586.1"/>
    <property type="molecule type" value="Genomic_DNA"/>
</dbReference>
<reference evidence="2" key="2">
    <citation type="submission" date="2016-12" db="EMBL/GenBank/DDBJ databases">
        <title>WGS assembly of Prunus persica.</title>
        <authorList>
            <person name="Verde I."/>
            <person name="Jenkins J."/>
            <person name="Dondini L."/>
            <person name="Micali S."/>
            <person name="Pagliarani G."/>
            <person name="Vendramin E."/>
            <person name="Paris R."/>
            <person name="Aramini V."/>
            <person name="Gazza L."/>
            <person name="Rossini L."/>
            <person name="Bassi D."/>
            <person name="Troggio M."/>
            <person name="Shu S."/>
            <person name="Grimwood J.H."/>
            <person name="Tartarini S."/>
            <person name="Dettori M.T."/>
            <person name="Schmutz J."/>
        </authorList>
    </citation>
    <scope>NUCLEOTIDE SEQUENCE</scope>
</reference>
<dbReference type="InterPro" id="IPR001810">
    <property type="entry name" value="F-box_dom"/>
</dbReference>
<gene>
    <name evidence="2" type="ORF">PRUPE_2G196700</name>
</gene>
<sequence>MKRMRHNCYNNDNKKQKKPKLNLMTDVLPTEILIDIFSRLSVNSICCIKCVSKALLKTVDDPFFCYTTHAASFSY</sequence>
<feature type="domain" description="F-box" evidence="1">
    <location>
        <begin position="28"/>
        <end position="68"/>
    </location>
</feature>
<evidence type="ECO:0000313" key="2">
    <source>
        <dbReference type="EMBL" id="ONI23586.1"/>
    </source>
</evidence>
<protein>
    <recommendedName>
        <fullName evidence="1">F-box domain-containing protein</fullName>
    </recommendedName>
</protein>
<dbReference type="Proteomes" id="UP000006882">
    <property type="component" value="Chromosome G2"/>
</dbReference>
<dbReference type="AlphaFoldDB" id="A0A251QIC2"/>
<accession>A0A251QIC2</accession>
<proteinExistence type="predicted"/>
<dbReference type="Gramene" id="ONI23587">
    <property type="protein sequence ID" value="ONI23587"/>
    <property type="gene ID" value="PRUPE_2G196700"/>
</dbReference>
<reference evidence="2 3" key="1">
    <citation type="journal article" date="2013" name="Nat. Genet.">
        <title>The high-quality draft genome of peach (Prunus persica) identifies unique patterns of genetic diversity, domestication and genome evolution.</title>
        <authorList>
            <consortium name="International Peach Genome Initiative"/>
            <person name="Verde I."/>
            <person name="Abbott A.G."/>
            <person name="Scalabrin S."/>
            <person name="Jung S."/>
            <person name="Shu S."/>
            <person name="Marroni F."/>
            <person name="Zhebentyayeva T."/>
            <person name="Dettori M.T."/>
            <person name="Grimwood J."/>
            <person name="Cattonaro F."/>
            <person name="Zuccolo A."/>
            <person name="Rossini L."/>
            <person name="Jenkins J."/>
            <person name="Vendramin E."/>
            <person name="Meisel L.A."/>
            <person name="Decroocq V."/>
            <person name="Sosinski B."/>
            <person name="Prochnik S."/>
            <person name="Mitros T."/>
            <person name="Policriti A."/>
            <person name="Cipriani G."/>
            <person name="Dondini L."/>
            <person name="Ficklin S."/>
            <person name="Goodstein D.M."/>
            <person name="Xuan P."/>
            <person name="Del Fabbro C."/>
            <person name="Aramini V."/>
            <person name="Copetti D."/>
            <person name="Gonzalez S."/>
            <person name="Horner D.S."/>
            <person name="Falchi R."/>
            <person name="Lucas S."/>
            <person name="Mica E."/>
            <person name="Maldonado J."/>
            <person name="Lazzari B."/>
            <person name="Bielenberg D."/>
            <person name="Pirona R."/>
            <person name="Miculan M."/>
            <person name="Barakat A."/>
            <person name="Testolin R."/>
            <person name="Stella A."/>
            <person name="Tartarini S."/>
            <person name="Tonutti P."/>
            <person name="Arus P."/>
            <person name="Orellana A."/>
            <person name="Wells C."/>
            <person name="Main D."/>
            <person name="Vizzotto G."/>
            <person name="Silva H."/>
            <person name="Salamini F."/>
            <person name="Schmutz J."/>
            <person name="Morgante M."/>
            <person name="Rokhsar D.S."/>
        </authorList>
    </citation>
    <scope>NUCLEOTIDE SEQUENCE [LARGE SCALE GENOMIC DNA]</scope>
    <source>
        <strain evidence="3">cv. Nemared</strain>
    </source>
</reference>
<dbReference type="SMART" id="SM00256">
    <property type="entry name" value="FBOX"/>
    <property type="match status" value="1"/>
</dbReference>
<evidence type="ECO:0000259" key="1">
    <source>
        <dbReference type="SMART" id="SM00256"/>
    </source>
</evidence>